<dbReference type="Pfam" id="PF00295">
    <property type="entry name" value="Glyco_hydro_28"/>
    <property type="match status" value="1"/>
</dbReference>
<keyword evidence="7" id="KW-1185">Reference proteome</keyword>
<dbReference type="PROSITE" id="PS51318">
    <property type="entry name" value="TAT"/>
    <property type="match status" value="1"/>
</dbReference>
<gene>
    <name evidence="6" type="ordered locus">PHZ_c2461</name>
</gene>
<dbReference type="STRING" id="450851.PHZ_c2461"/>
<name>B4RGG4_PHEZH</name>
<dbReference type="HOGENOM" id="CLU_016031_8_3_5"/>
<evidence type="ECO:0000313" key="7">
    <source>
        <dbReference type="Proteomes" id="UP000001868"/>
    </source>
</evidence>
<dbReference type="Proteomes" id="UP000001868">
    <property type="component" value="Chromosome"/>
</dbReference>
<proteinExistence type="inferred from homology"/>
<evidence type="ECO:0000256" key="4">
    <source>
        <dbReference type="RuleBase" id="RU361169"/>
    </source>
</evidence>
<dbReference type="AlphaFoldDB" id="B4RGG4"/>
<dbReference type="InterPro" id="IPR006626">
    <property type="entry name" value="PbH1"/>
</dbReference>
<dbReference type="PANTHER" id="PTHR31339:SF9">
    <property type="entry name" value="PLASMIN AND FIBRONECTIN-BINDING PROTEIN A"/>
    <property type="match status" value="1"/>
</dbReference>
<dbReference type="RefSeq" id="WP_012523008.1">
    <property type="nucleotide sequence ID" value="NC_011144.1"/>
</dbReference>
<evidence type="ECO:0000313" key="6">
    <source>
        <dbReference type="EMBL" id="ACG78870.1"/>
    </source>
</evidence>
<feature type="signal peptide" evidence="5">
    <location>
        <begin position="1"/>
        <end position="23"/>
    </location>
</feature>
<protein>
    <submittedName>
        <fullName evidence="6">Exo-poly-alpha-D-galacturonosidase</fullName>
    </submittedName>
</protein>
<evidence type="ECO:0000256" key="5">
    <source>
        <dbReference type="SAM" id="SignalP"/>
    </source>
</evidence>
<dbReference type="KEGG" id="pzu:PHZ_c2461"/>
<evidence type="ECO:0000256" key="3">
    <source>
        <dbReference type="ARBA" id="ARBA00023295"/>
    </source>
</evidence>
<dbReference type="InterPro" id="IPR000743">
    <property type="entry name" value="Glyco_hydro_28"/>
</dbReference>
<evidence type="ECO:0000256" key="1">
    <source>
        <dbReference type="ARBA" id="ARBA00008834"/>
    </source>
</evidence>
<dbReference type="SMART" id="SM00710">
    <property type="entry name" value="PbH1"/>
    <property type="match status" value="6"/>
</dbReference>
<dbReference type="InterPro" id="IPR012334">
    <property type="entry name" value="Pectin_lyas_fold"/>
</dbReference>
<dbReference type="SUPFAM" id="SSF51126">
    <property type="entry name" value="Pectin lyase-like"/>
    <property type="match status" value="1"/>
</dbReference>
<dbReference type="PANTHER" id="PTHR31339">
    <property type="entry name" value="PECTIN LYASE-RELATED"/>
    <property type="match status" value="1"/>
</dbReference>
<dbReference type="GO" id="GO:0005975">
    <property type="term" value="P:carbohydrate metabolic process"/>
    <property type="evidence" value="ECO:0007669"/>
    <property type="project" value="InterPro"/>
</dbReference>
<keyword evidence="2 4" id="KW-0378">Hydrolase</keyword>
<dbReference type="InterPro" id="IPR006311">
    <property type="entry name" value="TAT_signal"/>
</dbReference>
<dbReference type="CAZy" id="GH28">
    <property type="family name" value="Glycoside Hydrolase Family 28"/>
</dbReference>
<reference evidence="6 7" key="1">
    <citation type="journal article" date="2008" name="BMC Genomics">
        <title>Complete genome of Phenylobacterium zucineum - a novel facultative intracellular bacterium isolated from human erythroleukemia cell line K562.</title>
        <authorList>
            <person name="Luo Y."/>
            <person name="Xu X."/>
            <person name="Ding Z."/>
            <person name="Liu Z."/>
            <person name="Zhang B."/>
            <person name="Yan Z."/>
            <person name="Sun J."/>
            <person name="Hu S."/>
            <person name="Hu X."/>
        </authorList>
    </citation>
    <scope>NUCLEOTIDE SEQUENCE [LARGE SCALE GENOMIC DNA]</scope>
    <source>
        <strain evidence="6 7">HLK1</strain>
    </source>
</reference>
<keyword evidence="5" id="KW-0732">Signal</keyword>
<comment type="similarity">
    <text evidence="1 4">Belongs to the glycosyl hydrolase 28 family.</text>
</comment>
<keyword evidence="3 4" id="KW-0326">Glycosidase</keyword>
<accession>B4RGG4</accession>
<evidence type="ECO:0000256" key="2">
    <source>
        <dbReference type="ARBA" id="ARBA00022801"/>
    </source>
</evidence>
<dbReference type="GO" id="GO:0004650">
    <property type="term" value="F:polygalacturonase activity"/>
    <property type="evidence" value="ECO:0007669"/>
    <property type="project" value="InterPro"/>
</dbReference>
<dbReference type="PROSITE" id="PS00502">
    <property type="entry name" value="POLYGALACTURONASE"/>
    <property type="match status" value="1"/>
</dbReference>
<organism evidence="6 7">
    <name type="scientific">Phenylobacterium zucineum (strain HLK1)</name>
    <dbReference type="NCBI Taxonomy" id="450851"/>
    <lineage>
        <taxon>Bacteria</taxon>
        <taxon>Pseudomonadati</taxon>
        <taxon>Pseudomonadota</taxon>
        <taxon>Alphaproteobacteria</taxon>
        <taxon>Caulobacterales</taxon>
        <taxon>Caulobacteraceae</taxon>
        <taxon>Phenylobacterium</taxon>
    </lineage>
</organism>
<dbReference type="EMBL" id="CP000747">
    <property type="protein sequence ID" value="ACG78870.1"/>
    <property type="molecule type" value="Genomic_DNA"/>
</dbReference>
<feature type="chain" id="PRO_5002825388" evidence="5">
    <location>
        <begin position="24"/>
        <end position="470"/>
    </location>
</feature>
<dbReference type="InterPro" id="IPR011050">
    <property type="entry name" value="Pectin_lyase_fold/virulence"/>
</dbReference>
<dbReference type="PROSITE" id="PS51257">
    <property type="entry name" value="PROKAR_LIPOPROTEIN"/>
    <property type="match status" value="1"/>
</dbReference>
<dbReference type="Gene3D" id="2.160.20.10">
    <property type="entry name" value="Single-stranded right-handed beta-helix, Pectin lyase-like"/>
    <property type="match status" value="1"/>
</dbReference>
<dbReference type="eggNOG" id="COG5434">
    <property type="taxonomic scope" value="Bacteria"/>
</dbReference>
<sequence length="470" mass="52017">MISRRQMLISGAAAACAPAAAAAADDPWAEAEAIVARIRPPIFPDRDFPITDFGADGEAVADSSEAFARAIAACHAAGGGRVVVPPGWWLTGPIHLKSNVNLHVQKGATILFKTDPKAYLPLVFTRWEGVELMNYSPFVYAFEQENIAVTGEGVLDGQCSREHWWTWKGPWKQNQHGWAEGMPNQRPARARLFQMAEDRTPVEQRVFGEGSYLRPPFIQPYRCTNVLIEGVSLRRSPFWQVHPVLCRNVTIRRLDINSHGPNNDGIDPESCDHVLIEDCFFSTGDDCIALNSGRNEDGRRVGVPCQNVVIRGCRMADGHGGLTIGSQISGHVRNVFAENCRLDSPDLDHAIRFKNNALRGGIVERVRYRNLEVGQVRRAVVTVDFNYEEGANGRFKPVLRDVLIENVRSGRSRRAVDLQGLPGAPARDIRIVDCDFRGVAEPSIVRHVEGLKLTNVRVNGKVVRDLTAPV</sequence>
<dbReference type="InterPro" id="IPR051801">
    <property type="entry name" value="GH28_Enzymes"/>
</dbReference>